<proteinExistence type="predicted"/>
<accession>A0A1Z1ME54</accession>
<reference evidence="1" key="1">
    <citation type="journal article" date="2017" name="J. Phycol.">
        <title>Analysis of chloroplast genomes and a supermatrix inform reclassification of the Rhodomelaceae (Rhodophyta).</title>
        <authorList>
            <person name="Diaz-Tapia P."/>
            <person name="Maggs C.A."/>
            <person name="West J.A."/>
            <person name="Verbruggen H."/>
        </authorList>
    </citation>
    <scope>NUCLEOTIDE SEQUENCE</scope>
    <source>
        <strain evidence="1">PD745</strain>
    </source>
</reference>
<dbReference type="InterPro" id="IPR012675">
    <property type="entry name" value="Beta-grasp_dom_sf"/>
</dbReference>
<dbReference type="PANTHER" id="PTHR34472">
    <property type="entry name" value="SULFUR CARRIER PROTEIN THIS"/>
    <property type="match status" value="1"/>
</dbReference>
<protein>
    <submittedName>
        <fullName evidence="1">Thiamin biosynthesis protein S</fullName>
    </submittedName>
</protein>
<dbReference type="InterPro" id="IPR010035">
    <property type="entry name" value="Thi_S"/>
</dbReference>
<dbReference type="EMBL" id="MF101431">
    <property type="protein sequence ID" value="ARW64246.1"/>
    <property type="molecule type" value="Genomic_DNA"/>
</dbReference>
<evidence type="ECO:0000313" key="1">
    <source>
        <dbReference type="EMBL" id="ARW64246.1"/>
    </source>
</evidence>
<dbReference type="Gene3D" id="3.10.20.30">
    <property type="match status" value="1"/>
</dbReference>
<dbReference type="NCBIfam" id="TIGR01683">
    <property type="entry name" value="thiS"/>
    <property type="match status" value="1"/>
</dbReference>
<gene>
    <name evidence="1" type="primary">thiS</name>
</gene>
<keyword evidence="1" id="KW-0150">Chloroplast</keyword>
<organism evidence="1">
    <name type="scientific">Chondria sp.</name>
    <name type="common">in: red algae</name>
    <dbReference type="NCBI Taxonomy" id="1982705"/>
    <lineage>
        <taxon>Eukaryota</taxon>
        <taxon>Rhodophyta</taxon>
        <taxon>Florideophyceae</taxon>
        <taxon>Rhodymeniophycidae</taxon>
        <taxon>Ceramiales</taxon>
        <taxon>Rhodomelaceae</taxon>
        <taxon>Chondrieae</taxon>
        <taxon>Chondria</taxon>
    </lineage>
</organism>
<name>A0A1Z1ME54_9FLOR</name>
<dbReference type="InterPro" id="IPR016155">
    <property type="entry name" value="Mopterin_synth/thiamin_S_b"/>
</dbReference>
<keyword evidence="1" id="KW-0934">Plastid</keyword>
<dbReference type="PANTHER" id="PTHR34472:SF1">
    <property type="entry name" value="SULFUR CARRIER PROTEIN THIS"/>
    <property type="match status" value="1"/>
</dbReference>
<geneLocation type="chloroplast" evidence="1"/>
<sequence>MQDYLTIFINGEPFHCDPKMSFISVLSYLNFDIDNVVIEYNRQILDRHKLKSLCLVNNDSFEIITIVGGG</sequence>
<dbReference type="AlphaFoldDB" id="A0A1Z1ME54"/>
<dbReference type="CDD" id="cd00565">
    <property type="entry name" value="Ubl_ThiS"/>
    <property type="match status" value="1"/>
</dbReference>
<dbReference type="Pfam" id="PF02597">
    <property type="entry name" value="ThiS"/>
    <property type="match status" value="1"/>
</dbReference>
<dbReference type="SUPFAM" id="SSF54285">
    <property type="entry name" value="MoaD/ThiS"/>
    <property type="match status" value="1"/>
</dbReference>
<dbReference type="InterPro" id="IPR003749">
    <property type="entry name" value="ThiS/MoaD-like"/>
</dbReference>